<name>A0A059KK33_9BURK</name>
<protein>
    <submittedName>
        <fullName evidence="1">Uncharacterized protein</fullName>
    </submittedName>
</protein>
<dbReference type="AlphaFoldDB" id="A0A059KK33"/>
<keyword evidence="2" id="KW-1185">Reference proteome</keyword>
<dbReference type="RefSeq" id="WP_037483555.1">
    <property type="nucleotide sequence ID" value="NZ_AZRA01000079.1"/>
</dbReference>
<reference evidence="1 2" key="1">
    <citation type="journal article" date="2014" name="FEMS Microbiol. Ecol.">
        <title>Sphaerotilus natans encrusted with nanoball-shaped Fe(III) oxide minerals formed by nitrate-reducing mixotrophic Fe(II) oxidation.</title>
        <authorList>
            <person name="Park S."/>
            <person name="Kim D.H."/>
            <person name="Lee J.H."/>
            <person name="Hur H.G."/>
        </authorList>
    </citation>
    <scope>NUCLEOTIDE SEQUENCE [LARGE SCALE GENOMIC DNA]</scope>
    <source>
        <strain evidence="1 2">DSM 6575</strain>
    </source>
</reference>
<dbReference type="Proteomes" id="UP000026714">
    <property type="component" value="Unassembled WGS sequence"/>
</dbReference>
<gene>
    <name evidence="1" type="ORF">X805_29780</name>
</gene>
<proteinExistence type="predicted"/>
<sequence length="107" mass="11965">MSFSHAETHDPAIELADAGTALFTLTAQSVQMVEMLRDHMAQYDEVPGAGLMSLDDYLDWTQRTVENWMTFQASCSRGMSSCLDLVMEPWLHPQTERETGPHSSGQT</sequence>
<evidence type="ECO:0000313" key="2">
    <source>
        <dbReference type="Proteomes" id="UP000026714"/>
    </source>
</evidence>
<comment type="caution">
    <text evidence="1">The sequence shown here is derived from an EMBL/GenBank/DDBJ whole genome shotgun (WGS) entry which is preliminary data.</text>
</comment>
<organism evidence="1 2">
    <name type="scientific">Sphaerotilus natans subsp. natans DSM 6575</name>
    <dbReference type="NCBI Taxonomy" id="1286631"/>
    <lineage>
        <taxon>Bacteria</taxon>
        <taxon>Pseudomonadati</taxon>
        <taxon>Pseudomonadota</taxon>
        <taxon>Betaproteobacteria</taxon>
        <taxon>Burkholderiales</taxon>
        <taxon>Sphaerotilaceae</taxon>
        <taxon>Sphaerotilus</taxon>
    </lineage>
</organism>
<dbReference type="EMBL" id="AZRA01000079">
    <property type="protein sequence ID" value="KDB51458.1"/>
    <property type="molecule type" value="Genomic_DNA"/>
</dbReference>
<evidence type="ECO:0000313" key="1">
    <source>
        <dbReference type="EMBL" id="KDB51458.1"/>
    </source>
</evidence>
<accession>A0A059KK33</accession>
<dbReference type="STRING" id="34103.SAMN05421778_1146"/>